<dbReference type="GO" id="GO:0008270">
    <property type="term" value="F:zinc ion binding"/>
    <property type="evidence" value="ECO:0007669"/>
    <property type="project" value="UniProtKB-KW"/>
</dbReference>
<keyword evidence="2" id="KW-0479">Metal-binding</keyword>
<keyword evidence="4" id="KW-0862">Zinc</keyword>
<feature type="region of interest" description="Disordered" evidence="6">
    <location>
        <begin position="325"/>
        <end position="358"/>
    </location>
</feature>
<dbReference type="Pfam" id="PF01412">
    <property type="entry name" value="ArfGap"/>
    <property type="match status" value="1"/>
</dbReference>
<dbReference type="AlphaFoldDB" id="A0AAX4PIP5"/>
<organism evidence="8 9">
    <name type="scientific">Chloropicon roscoffensis</name>
    <dbReference type="NCBI Taxonomy" id="1461544"/>
    <lineage>
        <taxon>Eukaryota</taxon>
        <taxon>Viridiplantae</taxon>
        <taxon>Chlorophyta</taxon>
        <taxon>Chloropicophyceae</taxon>
        <taxon>Chloropicales</taxon>
        <taxon>Chloropicaceae</taxon>
        <taxon>Chloropicon</taxon>
    </lineage>
</organism>
<keyword evidence="3 5" id="KW-0863">Zinc-finger</keyword>
<dbReference type="Gene3D" id="1.10.220.150">
    <property type="entry name" value="Arf GTPase activating protein"/>
    <property type="match status" value="1"/>
</dbReference>
<sequence length="358" mass="37527">MASLKRSGSSRDNDRKHKATLAKLRQEASNATCVDCKSNTPTWASINLGVFICMQCSGIHRGLGVHISQVRSTTLDTWQPDQVLRMGQVGNARSNAKYEARLPAGFNRPSHVRDGQGAVRRFIEQKYVQKKWFRDDEPAAAAAAAAASVATTENKPTAVQKAPAAKKPANVNSDILPLADLLGDETPNVMDGGSSSAAASGGQQVASSASSILDGLAGLSVGPEVAGAGPAAAPDAWASFEPSTTPAAPSGADPFATSASFDSLPSFEGPSAPAKPKASNADIMKMFDQQHQHQQDNRFGGGGLYGSLGGGHQMQQPRAVASFWMPGQHQHQRQQQRGGYQGYQSGAPNNNGAFDGFL</sequence>
<accession>A0AAX4PIP5</accession>
<reference evidence="8 9" key="1">
    <citation type="submission" date="2024-03" db="EMBL/GenBank/DDBJ databases">
        <title>Complete genome sequence of the green alga Chloropicon roscoffensis RCC1871.</title>
        <authorList>
            <person name="Lemieux C."/>
            <person name="Pombert J.-F."/>
            <person name="Otis C."/>
            <person name="Turmel M."/>
        </authorList>
    </citation>
    <scope>NUCLEOTIDE SEQUENCE [LARGE SCALE GENOMIC DNA]</scope>
    <source>
        <strain evidence="8 9">RCC1871</strain>
    </source>
</reference>
<dbReference type="PANTHER" id="PTHR46419">
    <property type="entry name" value="ADP-RIBOSYLATION FACTOR GTPASE-ACTIVATING PROTEIN AGD5"/>
    <property type="match status" value="1"/>
</dbReference>
<dbReference type="GO" id="GO:0005096">
    <property type="term" value="F:GTPase activator activity"/>
    <property type="evidence" value="ECO:0007669"/>
    <property type="project" value="UniProtKB-KW"/>
</dbReference>
<feature type="compositionally biased region" description="Low complexity" evidence="6">
    <location>
        <begin position="227"/>
        <end position="238"/>
    </location>
</feature>
<keyword evidence="9" id="KW-1185">Reference proteome</keyword>
<dbReference type="InterPro" id="IPR044520">
    <property type="entry name" value="ARF_GAP_AGD5/15"/>
</dbReference>
<evidence type="ECO:0000313" key="8">
    <source>
        <dbReference type="EMBL" id="WZN65913.1"/>
    </source>
</evidence>
<evidence type="ECO:0000256" key="5">
    <source>
        <dbReference type="PROSITE-ProRule" id="PRU00288"/>
    </source>
</evidence>
<dbReference type="Proteomes" id="UP001472866">
    <property type="component" value="Chromosome 13"/>
</dbReference>
<dbReference type="InterPro" id="IPR038508">
    <property type="entry name" value="ArfGAP_dom_sf"/>
</dbReference>
<dbReference type="InterPro" id="IPR037278">
    <property type="entry name" value="ARFGAP/RecO"/>
</dbReference>
<feature type="region of interest" description="Disordered" evidence="6">
    <location>
        <begin position="148"/>
        <end position="168"/>
    </location>
</feature>
<feature type="compositionally biased region" description="Low complexity" evidence="6">
    <location>
        <begin position="270"/>
        <end position="279"/>
    </location>
</feature>
<feature type="compositionally biased region" description="Low complexity" evidence="6">
    <location>
        <begin position="155"/>
        <end position="168"/>
    </location>
</feature>
<dbReference type="PRINTS" id="PR00405">
    <property type="entry name" value="REVINTRACTNG"/>
</dbReference>
<feature type="domain" description="Arf-GAP" evidence="7">
    <location>
        <begin position="18"/>
        <end position="141"/>
    </location>
</feature>
<dbReference type="EMBL" id="CP151513">
    <property type="protein sequence ID" value="WZN65913.1"/>
    <property type="molecule type" value="Genomic_DNA"/>
</dbReference>
<dbReference type="PANTHER" id="PTHR46419:SF3">
    <property type="entry name" value="ADP-RIBOSYLATION FACTOR GTPASE-ACTIVATING PROTEIN AGD15-RELATED"/>
    <property type="match status" value="1"/>
</dbReference>
<dbReference type="InterPro" id="IPR001164">
    <property type="entry name" value="ArfGAP_dom"/>
</dbReference>
<dbReference type="CDD" id="cd08204">
    <property type="entry name" value="ArfGap"/>
    <property type="match status" value="1"/>
</dbReference>
<feature type="compositionally biased region" description="Low complexity" evidence="6">
    <location>
        <begin position="192"/>
        <end position="202"/>
    </location>
</feature>
<evidence type="ECO:0000259" key="7">
    <source>
        <dbReference type="PROSITE" id="PS50115"/>
    </source>
</evidence>
<feature type="compositionally biased region" description="Gly residues" evidence="6">
    <location>
        <begin position="299"/>
        <end position="312"/>
    </location>
</feature>
<feature type="region of interest" description="Disordered" evidence="6">
    <location>
        <begin position="182"/>
        <end position="202"/>
    </location>
</feature>
<dbReference type="SMART" id="SM00105">
    <property type="entry name" value="ArfGap"/>
    <property type="match status" value="1"/>
</dbReference>
<feature type="region of interest" description="Disordered" evidence="6">
    <location>
        <begin position="227"/>
        <end position="313"/>
    </location>
</feature>
<feature type="compositionally biased region" description="Low complexity" evidence="6">
    <location>
        <begin position="327"/>
        <end position="344"/>
    </location>
</feature>
<proteinExistence type="predicted"/>
<evidence type="ECO:0000256" key="6">
    <source>
        <dbReference type="SAM" id="MobiDB-lite"/>
    </source>
</evidence>
<evidence type="ECO:0000256" key="1">
    <source>
        <dbReference type="ARBA" id="ARBA00022468"/>
    </source>
</evidence>
<keyword evidence="1" id="KW-0343">GTPase activation</keyword>
<dbReference type="FunFam" id="1.10.220.150:FF:000009">
    <property type="entry name" value="stromal membrane-associated protein 1 isoform X1"/>
    <property type="match status" value="1"/>
</dbReference>
<name>A0AAX4PIP5_9CHLO</name>
<protein>
    <submittedName>
        <fullName evidence="8">ADP-ribosylation factor GTPase-activating protein</fullName>
    </submittedName>
</protein>
<evidence type="ECO:0000256" key="3">
    <source>
        <dbReference type="ARBA" id="ARBA00022771"/>
    </source>
</evidence>
<evidence type="ECO:0000256" key="4">
    <source>
        <dbReference type="ARBA" id="ARBA00022833"/>
    </source>
</evidence>
<evidence type="ECO:0000313" key="9">
    <source>
        <dbReference type="Proteomes" id="UP001472866"/>
    </source>
</evidence>
<gene>
    <name evidence="8" type="ORF">HKI87_13g74750</name>
</gene>
<evidence type="ECO:0000256" key="2">
    <source>
        <dbReference type="ARBA" id="ARBA00022723"/>
    </source>
</evidence>
<dbReference type="SUPFAM" id="SSF57863">
    <property type="entry name" value="ArfGap/RecO-like zinc finger"/>
    <property type="match status" value="1"/>
</dbReference>
<dbReference type="PROSITE" id="PS50115">
    <property type="entry name" value="ARFGAP"/>
    <property type="match status" value="1"/>
</dbReference>